<dbReference type="EMBL" id="JBFXLR010000005">
    <property type="protein sequence ID" value="KAL2858173.1"/>
    <property type="molecule type" value="Genomic_DNA"/>
</dbReference>
<evidence type="ECO:0000256" key="1">
    <source>
        <dbReference type="ARBA" id="ARBA00001913"/>
    </source>
</evidence>
<accession>A0ABR4L0Y7</accession>
<keyword evidence="4 8" id="KW-0378">Hydrolase</keyword>
<dbReference type="PANTHER" id="PTHR43447">
    <property type="entry name" value="ALPHA-AMYLASE"/>
    <property type="match status" value="1"/>
</dbReference>
<evidence type="ECO:0000256" key="5">
    <source>
        <dbReference type="ARBA" id="ARBA00023277"/>
    </source>
</evidence>
<evidence type="ECO:0000259" key="7">
    <source>
        <dbReference type="SMART" id="SM00642"/>
    </source>
</evidence>
<name>A0ABR4L0Y7_9EURO</name>
<dbReference type="Pfam" id="PF00128">
    <property type="entry name" value="Alpha-amylase"/>
    <property type="match status" value="1"/>
</dbReference>
<comment type="caution">
    <text evidence="8">The sequence shown here is derived from an EMBL/GenBank/DDBJ whole genome shotgun (WGS) entry which is preliminary data.</text>
</comment>
<keyword evidence="6" id="KW-0326">Glycosidase</keyword>
<sequence length="532" mass="60521">MLSCLLCDASSRKRRVPSLKEIKDEVENLHELPSWHASDNSLMFQAFEWHVPADQKHWRRLRHALPTLKTMGIDNIWIPPGCKGANPSGNGYDIYDLYDLGEFDQKGSRSTKWGTKEELLCFASRAQGLGIGLYWDAVLNHKAGADFTEQFQAVKVDPQNRNREISTPEEIGGWTGFDFSGRGAKYSSHKYNWSHFSGVDWDDIRKENAIFKITGTDKGWATDVSNENGNYDYLMFSDVDYSNPDVQRDVLHWGHWINTQLPLGGMRLDAAKHYSATFQKSFIKRVREQQGENFFFVGEYWKGEVGVLLDYLERMEHQLSLFDVPLVEQFSKVSLTEGADMRWIFEGSLVQQRPEHAVTFVTNHDTQPGQSLDTPIAPFFKPLAYALILLRDKGQPCVFYGDIYGIGASSKHTSLPSPASNLSALTQARKLYANGAQRDYFDKPNCIGFVRYGNARHPFGLACIMSNAGPSRKRMYVGRVHSGERWSDILNSRPETIKINRRGYGTFPVSAYSVSVWVNSAIECRENLHHFL</sequence>
<dbReference type="NCBIfam" id="NF006969">
    <property type="entry name" value="PRK09441.1-2"/>
    <property type="match status" value="1"/>
</dbReference>
<evidence type="ECO:0000256" key="6">
    <source>
        <dbReference type="ARBA" id="ARBA00023295"/>
    </source>
</evidence>
<evidence type="ECO:0000313" key="8">
    <source>
        <dbReference type="EMBL" id="KAL2858173.1"/>
    </source>
</evidence>
<gene>
    <name evidence="8" type="ORF">BJX68DRAFT_252836</name>
</gene>
<organism evidence="8 9">
    <name type="scientific">Aspergillus pseudodeflectus</name>
    <dbReference type="NCBI Taxonomy" id="176178"/>
    <lineage>
        <taxon>Eukaryota</taxon>
        <taxon>Fungi</taxon>
        <taxon>Dikarya</taxon>
        <taxon>Ascomycota</taxon>
        <taxon>Pezizomycotina</taxon>
        <taxon>Eurotiomycetes</taxon>
        <taxon>Eurotiomycetidae</taxon>
        <taxon>Eurotiales</taxon>
        <taxon>Aspergillaceae</taxon>
        <taxon>Aspergillus</taxon>
        <taxon>Aspergillus subgen. Nidulantes</taxon>
    </lineage>
</organism>
<dbReference type="InterPro" id="IPR013776">
    <property type="entry name" value="A-amylase_thermo"/>
</dbReference>
<dbReference type="NCBIfam" id="NF006968">
    <property type="entry name" value="PRK09441.1-1"/>
    <property type="match status" value="1"/>
</dbReference>
<dbReference type="Gene3D" id="2.40.30.140">
    <property type="match status" value="1"/>
</dbReference>
<dbReference type="SUPFAM" id="SSF51445">
    <property type="entry name" value="(Trans)glycosidases"/>
    <property type="match status" value="1"/>
</dbReference>
<dbReference type="SMART" id="SM00642">
    <property type="entry name" value="Aamy"/>
    <property type="match status" value="1"/>
</dbReference>
<evidence type="ECO:0000313" key="9">
    <source>
        <dbReference type="Proteomes" id="UP001610444"/>
    </source>
</evidence>
<keyword evidence="3" id="KW-0479">Metal-binding</keyword>
<dbReference type="CDD" id="cd11318">
    <property type="entry name" value="AmyAc_bac_fung_AmyA"/>
    <property type="match status" value="1"/>
</dbReference>
<evidence type="ECO:0000256" key="4">
    <source>
        <dbReference type="ARBA" id="ARBA00022801"/>
    </source>
</evidence>
<feature type="domain" description="Glycosyl hydrolase family 13 catalytic" evidence="7">
    <location>
        <begin position="41"/>
        <end position="429"/>
    </location>
</feature>
<evidence type="ECO:0000256" key="3">
    <source>
        <dbReference type="ARBA" id="ARBA00022723"/>
    </source>
</evidence>
<dbReference type="InterPro" id="IPR017853">
    <property type="entry name" value="GH"/>
</dbReference>
<keyword evidence="9" id="KW-1185">Reference proteome</keyword>
<comment type="similarity">
    <text evidence="2">Belongs to the glycosyl hydrolase 13 family.</text>
</comment>
<evidence type="ECO:0000256" key="2">
    <source>
        <dbReference type="ARBA" id="ARBA00008061"/>
    </source>
</evidence>
<dbReference type="GO" id="GO:0016787">
    <property type="term" value="F:hydrolase activity"/>
    <property type="evidence" value="ECO:0007669"/>
    <property type="project" value="UniProtKB-KW"/>
</dbReference>
<dbReference type="Gene3D" id="3.20.20.80">
    <property type="entry name" value="Glycosidases"/>
    <property type="match status" value="1"/>
</dbReference>
<comment type="cofactor">
    <cofactor evidence="1">
        <name>Ca(2+)</name>
        <dbReference type="ChEBI" id="CHEBI:29108"/>
    </cofactor>
</comment>
<reference evidence="8 9" key="1">
    <citation type="submission" date="2024-07" db="EMBL/GenBank/DDBJ databases">
        <title>Section-level genome sequencing and comparative genomics of Aspergillus sections Usti and Cavernicolus.</title>
        <authorList>
            <consortium name="Lawrence Berkeley National Laboratory"/>
            <person name="Nybo J.L."/>
            <person name="Vesth T.C."/>
            <person name="Theobald S."/>
            <person name="Frisvad J.C."/>
            <person name="Larsen T.O."/>
            <person name="Kjaerboelling I."/>
            <person name="Rothschild-Mancinelli K."/>
            <person name="Lyhne E.K."/>
            <person name="Kogle M.E."/>
            <person name="Barry K."/>
            <person name="Clum A."/>
            <person name="Na H."/>
            <person name="Ledsgaard L."/>
            <person name="Lin J."/>
            <person name="Lipzen A."/>
            <person name="Kuo A."/>
            <person name="Riley R."/>
            <person name="Mondo S."/>
            <person name="LaButti K."/>
            <person name="Haridas S."/>
            <person name="Pangalinan J."/>
            <person name="Salamov A.A."/>
            <person name="Simmons B.A."/>
            <person name="Magnuson J.K."/>
            <person name="Chen J."/>
            <person name="Drula E."/>
            <person name="Henrissat B."/>
            <person name="Wiebenga A."/>
            <person name="Lubbers R.J."/>
            <person name="Gomes A.C."/>
            <person name="Macurrencykelacurrency M.R."/>
            <person name="Stajich J."/>
            <person name="Grigoriev I.V."/>
            <person name="Mortensen U.H."/>
            <person name="De vries R.P."/>
            <person name="Baker S.E."/>
            <person name="Andersen M.R."/>
        </authorList>
    </citation>
    <scope>NUCLEOTIDE SEQUENCE [LARGE SCALE GENOMIC DNA]</scope>
    <source>
        <strain evidence="8 9">CBS 756.74</strain>
    </source>
</reference>
<dbReference type="RefSeq" id="XP_070903342.1">
    <property type="nucleotide sequence ID" value="XM_071042621.1"/>
</dbReference>
<dbReference type="InterPro" id="IPR006047">
    <property type="entry name" value="GH13_cat_dom"/>
</dbReference>
<protein>
    <submittedName>
        <fullName evidence="8">Glycoside hydrolase superfamily</fullName>
    </submittedName>
</protein>
<dbReference type="PIRSF" id="PIRSF001021">
    <property type="entry name" value="Alph-amls_thrmst"/>
    <property type="match status" value="1"/>
</dbReference>
<keyword evidence="5" id="KW-0119">Carbohydrate metabolism</keyword>
<dbReference type="GeneID" id="98157785"/>
<dbReference type="Proteomes" id="UP001610444">
    <property type="component" value="Unassembled WGS sequence"/>
</dbReference>
<proteinExistence type="inferred from homology"/>
<dbReference type="SUPFAM" id="SSF51011">
    <property type="entry name" value="Glycosyl hydrolase domain"/>
    <property type="match status" value="1"/>
</dbReference>
<dbReference type="Gene3D" id="2.60.40.1180">
    <property type="entry name" value="Golgi alpha-mannosidase II"/>
    <property type="match status" value="1"/>
</dbReference>
<dbReference type="InterPro" id="IPR013780">
    <property type="entry name" value="Glyco_hydro_b"/>
</dbReference>